<accession>A0A2I0VHQ7</accession>
<dbReference type="Proteomes" id="UP000233837">
    <property type="component" value="Unassembled WGS sequence"/>
</dbReference>
<dbReference type="PROSITE" id="PS50878">
    <property type="entry name" value="RT_POL"/>
    <property type="match status" value="1"/>
</dbReference>
<protein>
    <submittedName>
        <fullName evidence="2">Integrator complex subunit 11</fullName>
    </submittedName>
</protein>
<evidence type="ECO:0000259" key="1">
    <source>
        <dbReference type="PROSITE" id="PS50878"/>
    </source>
</evidence>
<evidence type="ECO:0000313" key="2">
    <source>
        <dbReference type="EMBL" id="PKU62946.1"/>
    </source>
</evidence>
<proteinExistence type="predicted"/>
<sequence>MIFNTSLCDLSSVGHFFTWHNQQQLNPIHIKLDRILVNDSWLTYFPDSFYKVADPNCSDHSPLVLLNTMEQKKGHRFMFKNFCSRFPEFWHTIFDVFSQNNESSPLSSFFFKLKTIKSILKHKNWSNANTIQTEISSLKLQQYHVLSSIQMIPLDCQLNVNLKDINTKLNFYHSTLSSWMSQRAKVNWLTYGEEDLKFLYSKVNISKNKNRIRHIVTENGIFSTHQDIAREFISHFSRLFNTPPLPKCDHATNIKDFRPISLCNVIYKIIAKLIANRMKEVMPFIIHPSQEGFIHKRVISDNILLDADILWNFNHRGKQKYFCAKFDITKAFDTVSREFLFKRLEAKGFPEIFIKWIKACTTNVYYSICLNGSLEGYFNSSSGIRQGCPLSPYLFSIVMDCLSTRLDCATSTFLFEVFKVGDCHISHLMYADDLLVFGKASSHNDRILSAMLWDFAVSSGLHVNPVKSSILFSKNTTNADEICNILSIQQSFSPLKYLGLPIFYKKLKVADFQPLIQKISRLLDG</sequence>
<evidence type="ECO:0000313" key="3">
    <source>
        <dbReference type="Proteomes" id="UP000233837"/>
    </source>
</evidence>
<dbReference type="InterPro" id="IPR000477">
    <property type="entry name" value="RT_dom"/>
</dbReference>
<reference evidence="2 3" key="1">
    <citation type="journal article" date="2016" name="Sci. Rep.">
        <title>The Dendrobium catenatum Lindl. genome sequence provides insights into polysaccharide synthase, floral development and adaptive evolution.</title>
        <authorList>
            <person name="Zhang G.Q."/>
            <person name="Xu Q."/>
            <person name="Bian C."/>
            <person name="Tsai W.C."/>
            <person name="Yeh C.M."/>
            <person name="Liu K.W."/>
            <person name="Yoshida K."/>
            <person name="Zhang L.S."/>
            <person name="Chang S.B."/>
            <person name="Chen F."/>
            <person name="Shi Y."/>
            <person name="Su Y.Y."/>
            <person name="Zhang Y.Q."/>
            <person name="Chen L.J."/>
            <person name="Yin Y."/>
            <person name="Lin M."/>
            <person name="Huang H."/>
            <person name="Deng H."/>
            <person name="Wang Z.W."/>
            <person name="Zhu S.L."/>
            <person name="Zhao X."/>
            <person name="Deng C."/>
            <person name="Niu S.C."/>
            <person name="Huang J."/>
            <person name="Wang M."/>
            <person name="Liu G.H."/>
            <person name="Yang H.J."/>
            <person name="Xiao X.J."/>
            <person name="Hsiao Y.Y."/>
            <person name="Wu W.L."/>
            <person name="Chen Y.Y."/>
            <person name="Mitsuda N."/>
            <person name="Ohme-Takagi M."/>
            <person name="Luo Y.B."/>
            <person name="Van de Peer Y."/>
            <person name="Liu Z.J."/>
        </authorList>
    </citation>
    <scope>NUCLEOTIDE SEQUENCE [LARGE SCALE GENOMIC DNA]</scope>
    <source>
        <tissue evidence="2">The whole plant</tissue>
    </source>
</reference>
<reference evidence="2 3" key="2">
    <citation type="journal article" date="2017" name="Nature">
        <title>The Apostasia genome and the evolution of orchids.</title>
        <authorList>
            <person name="Zhang G.Q."/>
            <person name="Liu K.W."/>
            <person name="Li Z."/>
            <person name="Lohaus R."/>
            <person name="Hsiao Y.Y."/>
            <person name="Niu S.C."/>
            <person name="Wang J.Y."/>
            <person name="Lin Y.C."/>
            <person name="Xu Q."/>
            <person name="Chen L.J."/>
            <person name="Yoshida K."/>
            <person name="Fujiwara S."/>
            <person name="Wang Z.W."/>
            <person name="Zhang Y.Q."/>
            <person name="Mitsuda N."/>
            <person name="Wang M."/>
            <person name="Liu G.H."/>
            <person name="Pecoraro L."/>
            <person name="Huang H.X."/>
            <person name="Xiao X.J."/>
            <person name="Lin M."/>
            <person name="Wu X.Y."/>
            <person name="Wu W.L."/>
            <person name="Chen Y.Y."/>
            <person name="Chang S.B."/>
            <person name="Sakamoto S."/>
            <person name="Ohme-Takagi M."/>
            <person name="Yagi M."/>
            <person name="Zeng S.J."/>
            <person name="Shen C.Y."/>
            <person name="Yeh C.M."/>
            <person name="Luo Y.B."/>
            <person name="Tsai W.C."/>
            <person name="Van de Peer Y."/>
            <person name="Liu Z.J."/>
        </authorList>
    </citation>
    <scope>NUCLEOTIDE SEQUENCE [LARGE SCALE GENOMIC DNA]</scope>
    <source>
        <tissue evidence="2">The whole plant</tissue>
    </source>
</reference>
<dbReference type="EMBL" id="KZ503556">
    <property type="protein sequence ID" value="PKU62946.1"/>
    <property type="molecule type" value="Genomic_DNA"/>
</dbReference>
<keyword evidence="3" id="KW-1185">Reference proteome</keyword>
<dbReference type="SUPFAM" id="SSF56219">
    <property type="entry name" value="DNase I-like"/>
    <property type="match status" value="1"/>
</dbReference>
<dbReference type="Pfam" id="PF00078">
    <property type="entry name" value="RVT_1"/>
    <property type="match status" value="1"/>
</dbReference>
<organism evidence="2 3">
    <name type="scientific">Dendrobium catenatum</name>
    <dbReference type="NCBI Taxonomy" id="906689"/>
    <lineage>
        <taxon>Eukaryota</taxon>
        <taxon>Viridiplantae</taxon>
        <taxon>Streptophyta</taxon>
        <taxon>Embryophyta</taxon>
        <taxon>Tracheophyta</taxon>
        <taxon>Spermatophyta</taxon>
        <taxon>Magnoliopsida</taxon>
        <taxon>Liliopsida</taxon>
        <taxon>Asparagales</taxon>
        <taxon>Orchidaceae</taxon>
        <taxon>Epidendroideae</taxon>
        <taxon>Malaxideae</taxon>
        <taxon>Dendrobiinae</taxon>
        <taxon>Dendrobium</taxon>
    </lineage>
</organism>
<dbReference type="InterPro" id="IPR043502">
    <property type="entry name" value="DNA/RNA_pol_sf"/>
</dbReference>
<dbReference type="PANTHER" id="PTHR31635">
    <property type="entry name" value="REVERSE TRANSCRIPTASE DOMAIN-CONTAINING PROTEIN-RELATED"/>
    <property type="match status" value="1"/>
</dbReference>
<dbReference type="InterPro" id="IPR036691">
    <property type="entry name" value="Endo/exonu/phosph_ase_sf"/>
</dbReference>
<dbReference type="PANTHER" id="PTHR31635:SF196">
    <property type="entry name" value="REVERSE TRANSCRIPTASE DOMAIN-CONTAINING PROTEIN-RELATED"/>
    <property type="match status" value="1"/>
</dbReference>
<feature type="domain" description="Reverse transcriptase" evidence="1">
    <location>
        <begin position="223"/>
        <end position="502"/>
    </location>
</feature>
<dbReference type="CDD" id="cd01650">
    <property type="entry name" value="RT_nLTR_like"/>
    <property type="match status" value="1"/>
</dbReference>
<dbReference type="AlphaFoldDB" id="A0A2I0VHQ7"/>
<gene>
    <name evidence="2" type="ORF">MA16_Dca023547</name>
</gene>
<name>A0A2I0VHQ7_9ASPA</name>
<dbReference type="SUPFAM" id="SSF56672">
    <property type="entry name" value="DNA/RNA polymerases"/>
    <property type="match status" value="1"/>
</dbReference>